<dbReference type="AlphaFoldDB" id="A0A164VCJ2"/>
<name>A0A164VCJ2_9AGAM</name>
<reference evidence="1 2" key="1">
    <citation type="journal article" date="2016" name="Mol. Biol. Evol.">
        <title>Comparative Genomics of Early-Diverging Mushroom-Forming Fungi Provides Insights into the Origins of Lignocellulose Decay Capabilities.</title>
        <authorList>
            <person name="Nagy L.G."/>
            <person name="Riley R."/>
            <person name="Tritt A."/>
            <person name="Adam C."/>
            <person name="Daum C."/>
            <person name="Floudas D."/>
            <person name="Sun H."/>
            <person name="Yadav J.S."/>
            <person name="Pangilinan J."/>
            <person name="Larsson K.H."/>
            <person name="Matsuura K."/>
            <person name="Barry K."/>
            <person name="Labutti K."/>
            <person name="Kuo R."/>
            <person name="Ohm R.A."/>
            <person name="Bhattacharya S.S."/>
            <person name="Shirouzu T."/>
            <person name="Yoshinaga Y."/>
            <person name="Martin F.M."/>
            <person name="Grigoriev I.V."/>
            <person name="Hibbett D.S."/>
        </authorList>
    </citation>
    <scope>NUCLEOTIDE SEQUENCE [LARGE SCALE GENOMIC DNA]</scope>
    <source>
        <strain evidence="1 2">HHB9708</strain>
    </source>
</reference>
<organism evidence="1 2">
    <name type="scientific">Sistotremastrum niveocremeum HHB9708</name>
    <dbReference type="NCBI Taxonomy" id="1314777"/>
    <lineage>
        <taxon>Eukaryota</taxon>
        <taxon>Fungi</taxon>
        <taxon>Dikarya</taxon>
        <taxon>Basidiomycota</taxon>
        <taxon>Agaricomycotina</taxon>
        <taxon>Agaricomycetes</taxon>
        <taxon>Sistotremastrales</taxon>
        <taxon>Sistotremastraceae</taxon>
        <taxon>Sertulicium</taxon>
        <taxon>Sertulicium niveocremeum</taxon>
    </lineage>
</organism>
<dbReference type="Proteomes" id="UP000076722">
    <property type="component" value="Unassembled WGS sequence"/>
</dbReference>
<proteinExistence type="predicted"/>
<evidence type="ECO:0000313" key="1">
    <source>
        <dbReference type="EMBL" id="KZS94031.1"/>
    </source>
</evidence>
<accession>A0A164VCJ2</accession>
<evidence type="ECO:0000313" key="2">
    <source>
        <dbReference type="Proteomes" id="UP000076722"/>
    </source>
</evidence>
<dbReference type="EMBL" id="KV419405">
    <property type="protein sequence ID" value="KZS94031.1"/>
    <property type="molecule type" value="Genomic_DNA"/>
</dbReference>
<gene>
    <name evidence="1" type="ORF">SISNIDRAFT_453733</name>
</gene>
<protein>
    <submittedName>
        <fullName evidence="1">Uncharacterized protein</fullName>
    </submittedName>
</protein>
<keyword evidence="2" id="KW-1185">Reference proteome</keyword>
<sequence>MIRELVGVFWVWQLCGIAYLSQIFPRRSNLTEWEMRILLNVATRGPSSGHRRPGVKLTAVLYKEMHNRLLDCCRLAREQKNIVDLLPLSSI</sequence>